<gene>
    <name evidence="2" type="ORF">Satyrvirus11_19</name>
</gene>
<accession>A0A3G5ADT8</accession>
<feature type="transmembrane region" description="Helical" evidence="1">
    <location>
        <begin position="111"/>
        <end position="128"/>
    </location>
</feature>
<feature type="transmembrane region" description="Helical" evidence="1">
    <location>
        <begin position="7"/>
        <end position="30"/>
    </location>
</feature>
<evidence type="ECO:0000256" key="1">
    <source>
        <dbReference type="SAM" id="Phobius"/>
    </source>
</evidence>
<keyword evidence="1" id="KW-1133">Transmembrane helix</keyword>
<protein>
    <submittedName>
        <fullName evidence="2">Uncharacterized protein</fullName>
    </submittedName>
</protein>
<feature type="transmembrane region" description="Helical" evidence="1">
    <location>
        <begin position="42"/>
        <end position="64"/>
    </location>
</feature>
<organism evidence="2">
    <name type="scientific">Satyrvirus sp</name>
    <dbReference type="NCBI Taxonomy" id="2487771"/>
    <lineage>
        <taxon>Viruses</taxon>
        <taxon>Varidnaviria</taxon>
        <taxon>Bamfordvirae</taxon>
        <taxon>Nucleocytoviricota</taxon>
        <taxon>Megaviricetes</taxon>
        <taxon>Imitervirales</taxon>
        <taxon>Mimiviridae</taxon>
        <taxon>Megamimivirinae</taxon>
    </lineage>
</organism>
<reference evidence="2" key="1">
    <citation type="submission" date="2018-10" db="EMBL/GenBank/DDBJ databases">
        <title>Hidden diversity of soil giant viruses.</title>
        <authorList>
            <person name="Schulz F."/>
            <person name="Alteio L."/>
            <person name="Goudeau D."/>
            <person name="Ryan E.M."/>
            <person name="Malmstrom R.R."/>
            <person name="Blanchard J."/>
            <person name="Woyke T."/>
        </authorList>
    </citation>
    <scope>NUCLEOTIDE SEQUENCE</scope>
    <source>
        <strain evidence="2">SAV1</strain>
    </source>
</reference>
<keyword evidence="1" id="KW-0812">Transmembrane</keyword>
<sequence>MDFFKKIYYPICHILGLLGPLIVISYYFIYPNELYKFSIYQILKLFGIIIVTSTPFAVISTIIIKLSGKDLRTEAVYLNKSLVEWIPKNLLTICLVIGEDSIFIINFLPQFQNILALQIFTSIIFGMIHYPEYRFIHCISKAVISFFMLYFSNDFINWNITHILLDYLSIKFLLWFHYKEQQREEINDIRNFLGLNHFQNILYSKKKSSKHLM</sequence>
<feature type="transmembrane region" description="Helical" evidence="1">
    <location>
        <begin position="85"/>
        <end position="105"/>
    </location>
</feature>
<dbReference type="EMBL" id="MK072447">
    <property type="protein sequence ID" value="AYV85337.1"/>
    <property type="molecule type" value="Genomic_DNA"/>
</dbReference>
<evidence type="ECO:0000313" key="2">
    <source>
        <dbReference type="EMBL" id="AYV85337.1"/>
    </source>
</evidence>
<proteinExistence type="predicted"/>
<name>A0A3G5ADT8_9VIRU</name>
<keyword evidence="1" id="KW-0472">Membrane</keyword>